<evidence type="ECO:0000256" key="1">
    <source>
        <dbReference type="SAM" id="SignalP"/>
    </source>
</evidence>
<organism evidence="2 3">
    <name type="scientific">Chryseolinea lacunae</name>
    <dbReference type="NCBI Taxonomy" id="2801331"/>
    <lineage>
        <taxon>Bacteria</taxon>
        <taxon>Pseudomonadati</taxon>
        <taxon>Bacteroidota</taxon>
        <taxon>Cytophagia</taxon>
        <taxon>Cytophagales</taxon>
        <taxon>Fulvivirgaceae</taxon>
        <taxon>Chryseolinea</taxon>
    </lineage>
</organism>
<keyword evidence="3" id="KW-1185">Reference proteome</keyword>
<evidence type="ECO:0000313" key="3">
    <source>
        <dbReference type="Proteomes" id="UP000613030"/>
    </source>
</evidence>
<dbReference type="RefSeq" id="WP_202011339.1">
    <property type="nucleotide sequence ID" value="NZ_JAERRB010000005.1"/>
</dbReference>
<gene>
    <name evidence="2" type="ORF">JI741_16125</name>
</gene>
<reference evidence="2 3" key="1">
    <citation type="submission" date="2021-01" db="EMBL/GenBank/DDBJ databases">
        <title>Chryseolinea sp. Jin1 Genome sequencing and assembly.</title>
        <authorList>
            <person name="Kim I."/>
        </authorList>
    </citation>
    <scope>NUCLEOTIDE SEQUENCE [LARGE SCALE GENOMIC DNA]</scope>
    <source>
        <strain evidence="2 3">Jin1</strain>
    </source>
</reference>
<feature type="chain" id="PRO_5047525620" description="Carboxypeptidase regulatory-like domain-containing protein" evidence="1">
    <location>
        <begin position="21"/>
        <end position="148"/>
    </location>
</feature>
<dbReference type="Proteomes" id="UP000613030">
    <property type="component" value="Unassembled WGS sequence"/>
</dbReference>
<dbReference type="InterPro" id="IPR048910">
    <property type="entry name" value="Bflower_2"/>
</dbReference>
<proteinExistence type="predicted"/>
<comment type="caution">
    <text evidence="2">The sequence shown here is derived from an EMBL/GenBank/DDBJ whole genome shotgun (WGS) entry which is preliminary data.</text>
</comment>
<name>A0ABS1KTG3_9BACT</name>
<evidence type="ECO:0000313" key="2">
    <source>
        <dbReference type="EMBL" id="MBL0742754.1"/>
    </source>
</evidence>
<sequence>MKAIFTILTFLFITVTLVNAQELPPKHKGMHPHLKADGTVVDEAGKPLGSIKNGKVCDTSGKVIGIIADNGDVSTAAGKGLGTIQKDGSFKSKKGHVVTTDPDGVVKVAGKTVAQVESGYTNKSHGCALHCFFSSENKDGDADGHSHK</sequence>
<protein>
    <recommendedName>
        <fullName evidence="4">Carboxypeptidase regulatory-like domain-containing protein</fullName>
    </recommendedName>
</protein>
<dbReference type="EMBL" id="JAERRB010000005">
    <property type="protein sequence ID" value="MBL0742754.1"/>
    <property type="molecule type" value="Genomic_DNA"/>
</dbReference>
<feature type="signal peptide" evidence="1">
    <location>
        <begin position="1"/>
        <end position="20"/>
    </location>
</feature>
<accession>A0ABS1KTG3</accession>
<keyword evidence="1" id="KW-0732">Signal</keyword>
<dbReference type="Pfam" id="PF21785">
    <property type="entry name" value="Bflower_2"/>
    <property type="match status" value="1"/>
</dbReference>
<evidence type="ECO:0008006" key="4">
    <source>
        <dbReference type="Google" id="ProtNLM"/>
    </source>
</evidence>